<accession>A0ABP7JU00</accession>
<comment type="caution">
    <text evidence="5">The sequence shown here is derived from an EMBL/GenBank/DDBJ whole genome shotgun (WGS) entry which is preliminary data.</text>
</comment>
<dbReference type="Proteomes" id="UP001399917">
    <property type="component" value="Unassembled WGS sequence"/>
</dbReference>
<dbReference type="GO" id="GO:0016787">
    <property type="term" value="F:hydrolase activity"/>
    <property type="evidence" value="ECO:0007669"/>
    <property type="project" value="UniProtKB-KW"/>
</dbReference>
<evidence type="ECO:0000256" key="3">
    <source>
        <dbReference type="ARBA" id="ARBA00006171"/>
    </source>
</evidence>
<dbReference type="NCBIfam" id="TIGR01509">
    <property type="entry name" value="HAD-SF-IA-v3"/>
    <property type="match status" value="1"/>
</dbReference>
<evidence type="ECO:0000256" key="4">
    <source>
        <dbReference type="ARBA" id="ARBA00013078"/>
    </source>
</evidence>
<evidence type="ECO:0000256" key="1">
    <source>
        <dbReference type="ARBA" id="ARBA00000830"/>
    </source>
</evidence>
<sequence length="232" mass="23954">MSTPVEAILFDKDGTLFDFQKTWAAWVRDLIDQFADGDAQVRAALCGVMGFDYGAVAFLPDSPVIAGTAGEQVALIRSVVPHLSEAQIRAISRAAMGALVPVVVGDLAGLLARLAARGVRFAVVTNDGEDEARRQIADQGLEAVFDVIIGYDSGWGGKPAPEGCLAAARALGVDPRACVMVGDSTHDLDAGRAAGMRTVAVLTGVAGRADLAPYADVVLDDIHGLAGLLGVA</sequence>
<dbReference type="SFLD" id="SFLDS00003">
    <property type="entry name" value="Haloacid_Dehalogenase"/>
    <property type="match status" value="1"/>
</dbReference>
<dbReference type="SUPFAM" id="SSF56784">
    <property type="entry name" value="HAD-like"/>
    <property type="match status" value="1"/>
</dbReference>
<dbReference type="EMBL" id="BAABDF010000001">
    <property type="protein sequence ID" value="GAA3853621.1"/>
    <property type="molecule type" value="Genomic_DNA"/>
</dbReference>
<dbReference type="InterPro" id="IPR023198">
    <property type="entry name" value="PGP-like_dom2"/>
</dbReference>
<dbReference type="NCBIfam" id="TIGR01549">
    <property type="entry name" value="HAD-SF-IA-v1"/>
    <property type="match status" value="1"/>
</dbReference>
<evidence type="ECO:0000313" key="5">
    <source>
        <dbReference type="EMBL" id="GAA3853621.1"/>
    </source>
</evidence>
<comment type="catalytic activity">
    <reaction evidence="1">
        <text>2-phosphoglycolate + H2O = glycolate + phosphate</text>
        <dbReference type="Rhea" id="RHEA:14369"/>
        <dbReference type="ChEBI" id="CHEBI:15377"/>
        <dbReference type="ChEBI" id="CHEBI:29805"/>
        <dbReference type="ChEBI" id="CHEBI:43474"/>
        <dbReference type="ChEBI" id="CHEBI:58033"/>
        <dbReference type="EC" id="3.1.3.18"/>
    </reaction>
</comment>
<gene>
    <name evidence="5" type="ORF">GCM10022404_01270</name>
</gene>
<name>A0ABP7JU00_9RHOB</name>
<dbReference type="Gene3D" id="1.10.150.240">
    <property type="entry name" value="Putative phosphatase, domain 2"/>
    <property type="match status" value="1"/>
</dbReference>
<dbReference type="PANTHER" id="PTHR43434">
    <property type="entry name" value="PHOSPHOGLYCOLATE PHOSPHATASE"/>
    <property type="match status" value="1"/>
</dbReference>
<keyword evidence="6" id="KW-1185">Reference proteome</keyword>
<dbReference type="PRINTS" id="PR00413">
    <property type="entry name" value="HADHALOGNASE"/>
</dbReference>
<dbReference type="RefSeq" id="WP_344842057.1">
    <property type="nucleotide sequence ID" value="NZ_BAABDF010000001.1"/>
</dbReference>
<dbReference type="Pfam" id="PF00702">
    <property type="entry name" value="Hydrolase"/>
    <property type="match status" value="1"/>
</dbReference>
<dbReference type="InterPro" id="IPR036412">
    <property type="entry name" value="HAD-like_sf"/>
</dbReference>
<reference evidence="6" key="1">
    <citation type="journal article" date="2019" name="Int. J. Syst. Evol. Microbiol.">
        <title>The Global Catalogue of Microorganisms (GCM) 10K type strain sequencing project: providing services to taxonomists for standard genome sequencing and annotation.</title>
        <authorList>
            <consortium name="The Broad Institute Genomics Platform"/>
            <consortium name="The Broad Institute Genome Sequencing Center for Infectious Disease"/>
            <person name="Wu L."/>
            <person name="Ma J."/>
        </authorList>
    </citation>
    <scope>NUCLEOTIDE SEQUENCE [LARGE SCALE GENOMIC DNA]</scope>
    <source>
        <strain evidence="6">JCM 17190</strain>
    </source>
</reference>
<dbReference type="Gene3D" id="3.40.50.1000">
    <property type="entry name" value="HAD superfamily/HAD-like"/>
    <property type="match status" value="1"/>
</dbReference>
<dbReference type="SFLD" id="SFLDG01129">
    <property type="entry name" value="C1.5:_HAD__Beta-PGM__Phosphata"/>
    <property type="match status" value="1"/>
</dbReference>
<evidence type="ECO:0000256" key="2">
    <source>
        <dbReference type="ARBA" id="ARBA00004818"/>
    </source>
</evidence>
<keyword evidence="5" id="KW-0378">Hydrolase</keyword>
<dbReference type="InterPro" id="IPR023214">
    <property type="entry name" value="HAD_sf"/>
</dbReference>
<evidence type="ECO:0000313" key="6">
    <source>
        <dbReference type="Proteomes" id="UP001399917"/>
    </source>
</evidence>
<protein>
    <recommendedName>
        <fullName evidence="4">phosphoglycolate phosphatase</fullName>
        <ecNumber evidence="4">3.1.3.18</ecNumber>
    </recommendedName>
</protein>
<organism evidence="5 6">
    <name type="scientific">Celeribacter arenosi</name>
    <dbReference type="NCBI Taxonomy" id="792649"/>
    <lineage>
        <taxon>Bacteria</taxon>
        <taxon>Pseudomonadati</taxon>
        <taxon>Pseudomonadota</taxon>
        <taxon>Alphaproteobacteria</taxon>
        <taxon>Rhodobacterales</taxon>
        <taxon>Roseobacteraceae</taxon>
        <taxon>Celeribacter</taxon>
    </lineage>
</organism>
<comment type="similarity">
    <text evidence="3">Belongs to the HAD-like hydrolase superfamily. CbbY/CbbZ/Gph/YieH family.</text>
</comment>
<proteinExistence type="inferred from homology"/>
<dbReference type="InterPro" id="IPR006439">
    <property type="entry name" value="HAD-SF_hydro_IA"/>
</dbReference>
<dbReference type="EC" id="3.1.3.18" evidence="4"/>
<dbReference type="InterPro" id="IPR050155">
    <property type="entry name" value="HAD-like_hydrolase_sf"/>
</dbReference>
<comment type="pathway">
    <text evidence="2">Organic acid metabolism; glycolate biosynthesis; glycolate from 2-phosphoglycolate: step 1/1.</text>
</comment>
<dbReference type="PANTHER" id="PTHR43434:SF1">
    <property type="entry name" value="PHOSPHOGLYCOLATE PHOSPHATASE"/>
    <property type="match status" value="1"/>
</dbReference>